<evidence type="ECO:0000313" key="2">
    <source>
        <dbReference type="Proteomes" id="UP000298340"/>
    </source>
</evidence>
<sequence>MQNLMLLLSKGKAISTFLKDKLPFSISIFLGVFLLSFSNVHAMRERTDSKSSGLILSTVTVGTGGNYTTLKAAFDAINSGVVSGVVTIQIISSTTETAMASLNASATGLASYSSVLIYATGSGYSISGNIANPLVSLNGADNVTIDGRVNATGTAADLIFTNTNTGAAAASLRLINSAENNSVRYVTLKASGISASTGIVYFVSSASGNGNDNNIIEYCNLTSAGLNRPLNAILSYGTAGRENSGNIIRSNAIYNFFNDSNSSNGINIAGNSSDWKINSNSFYDTASLVCTGNNVYSVIRISTASMHTVSGNFIGGSGPLCAGAPWTMNSSFATTFSGIFFTGNTSVPSLLENNTIQNFVYSSTSANPWDGIYLSMGNAVIQGNTIGAASGTNSIVITTPNAAASATISGGIVTGLTLVGGGSGFTAPPQITFTLSGSTTAATATAAISGGVVTGFTITNGGSGYTSVPSVNVNGSGYSTSHGIRYLNSGEVSIENNSIGSITTYGNSGYSHCFEGIVISGVASSVITISNNLIGSLSTAGSIQTSSPATASLYKQDLRGIYVNSAVNLVSITGNTIANMTSAYNGTSVTKIDGICTSGASNIIRNNTVRDLTSSSNSTLRGIQQTVVLAGTSQSLTGNTVYNLRNNHASAAVGVIGIDYSGPNSGTNTVSGNFIHDLSLASNNILSEIDGILLGNGVTTADNNIINIGTGVTAGYKIYGINDNSTNNALYNNNIYFNTVYVAGSVSSGTTSSTAALWNVNNTSTRNYRNNILMNIRTGGAAGKHYAIRVAGISGLTIDYNDYVVAGNAFLASFNSTDKTTLALWKAATLQDASSLNINPLFAVPGSNLALNYYTSAALPAVTGTGITADYTGLARSTVPKMGALEITAYVWSGATSTDFATTTNWQGGLVPPNGSDISFAVSPFNNCVLDQNRTVRNITNAQPTYKLLLNGHELTILGNLVFSNNAKIDATAAGSILTFAGTAAQNIPAGALLSNTMDGLNANNPEGLTLNDNITVNNPTTLSSGELIIGAHTLTLNGPISVVSGSLTGGLTSNITIGGSGTASLSSVILNNLTLNRAAGINLSGAVSVAGTLALQSGILSVGSNTMTLSGSSPTRTTGSIDVSAADATLIFTNAAAITLPSGFFINAVNNLTINGAGGITSAGNFSINGILNLQSNNPSATKGLLDMWNGSTALTLNMGASSINDGIGDTTGIIKRVSISSGVSYSFGSQFTKVYFANVGTMPTELSVKVNIGVAPSWQTGAINREMEVIQTGAVGTSATVSYHYLDSELNGNDEQHLVLWVKIGNIEYGASASDVNDNWVSLSNVNIAFFSGTFDSTKNITLDEYSTNNTLTWNGSVSTSWTTVANWTPNIGPSITKNIIIPDALTTPFDPVLPLVTGIKSVTLQSGAILNAVAAAQTTIEGTSAWSNQGGTFNPNTSTIIFTNASATISGITDFYNLTINSGKLLSMTDGCTVRIAGAITNNGSFSAIVLGTTTVEYNGASQTVLNPNGSTAGYSNLILSGSGIKTMPAGLQTILGDFSLAGTASVTALSALTIGGNLTIGNGTTLNSGNFNHSLGGDFDNNGTFNAATGHSIIFNGSSPQSILGTAATTFDQLTISNGNGVLMYNAVNAANLLTLDSGTLSVGESTLGILGTISKNSGNLEVGSLSSLSFGGTGAITLAPDLFNTNPSLYNLTINRPGGVVLGQETAVGGVLNLLSGTLNIAALNLTINTVSVTAPGSATMIIADGGGEIRKILSQYVPFTYPVGDASGTAEYSPITITLNDDNSASHYFGVKLANSKYPDNASTSNYLTRYWNVSQSGGGQHLVTLNAAYTNADITGIESAISEAVLTGAFNQDNNPWVKYDVLSAGTITVNNTALISGQITTVTGITAASPTVSIVGITDACIGSTIPLSTVVTGDSGFIYNWTPAAFLSSTSTANPTVVNITTSTTYTVTVKDGNGIIASAAGTINVGATTTYNGTWSNGLPNSTASVIIAANYAPAASFECCSLTVNNNAVVSIPSGMNVTLNGILTVAAGSSFTLQNNANLIQNTNNANSGTITVIRNSAPIVRLDHTLWSSPVTGTQTLQQFSPTTLANRFYVYNILNNTYTSTPATGYFPLAKAIAVRAPNNWSTVQTVWPGSFTGVPNNGDIATPLEMTGAAYNGIGNPYPSAISGTELVNANSSRITGTLYFYAHTLAINATTGLFPPGTNYAVWNPGMGGTPSTVGGGGTGSSPVTPNGIIQTGQGFLVKAVAQGNMVFTNSMRKIDNANQFFKGTAVKTNSAEPDIERHRIWLSLTRGSTGLNTILVGYAAGATSGIDYGYDGLRFGVTGSELYSVIGADAYTIQGKALPFLIDDTVPLGFKAAESGSFTIAVYKTDGLFTGDQDILIKDNLTGTTSSIKTTPYTFTSEIGTFDTRFEMVYTKGTLGLDPQTAVEESVILYVKSNTLFVQSSQVITTVRIFDMLGRMLYENKKINDTHFQHDKSGLTGQVVLVQVTDSENHKVVKKIIF</sequence>
<protein>
    <recommendedName>
        <fullName evidence="3">T9SS C-terminal target domain-containing protein</fullName>
    </recommendedName>
</protein>
<name>A0A4Y7UD53_9FLAO</name>
<reference evidence="1 2" key="1">
    <citation type="journal article" date="2018" name="Syst. Appl. Microbiol.">
        <title>Flavobacterium circumlabens sp. nov. and Flavobacterium cupreum sp. nov., two psychrotrophic species isolated from Antarctic environmental samples.</title>
        <authorList>
            <person name="Kralova S."/>
            <person name="Busse H.J."/>
            <person name="Svec P."/>
            <person name="Maslanova I."/>
            <person name="Stankova E."/>
            <person name="Bartak M."/>
            <person name="Sedlacek I."/>
        </authorList>
    </citation>
    <scope>NUCLEOTIDE SEQUENCE [LARGE SCALE GENOMIC DNA]</scope>
    <source>
        <strain evidence="1 2">CCM 8828</strain>
    </source>
</reference>
<evidence type="ECO:0008006" key="3">
    <source>
        <dbReference type="Google" id="ProtNLM"/>
    </source>
</evidence>
<dbReference type="NCBIfam" id="NF033708">
    <property type="entry name" value="T9SS_Cterm_ChiA"/>
    <property type="match status" value="1"/>
</dbReference>
<dbReference type="InterPro" id="IPR006626">
    <property type="entry name" value="PbH1"/>
</dbReference>
<organism evidence="1 2">
    <name type="scientific">Flavobacterium circumlabens</name>
    <dbReference type="NCBI Taxonomy" id="2133765"/>
    <lineage>
        <taxon>Bacteria</taxon>
        <taxon>Pseudomonadati</taxon>
        <taxon>Bacteroidota</taxon>
        <taxon>Flavobacteriia</taxon>
        <taxon>Flavobacteriales</taxon>
        <taxon>Flavobacteriaceae</taxon>
        <taxon>Flavobacterium</taxon>
    </lineage>
</organism>
<gene>
    <name evidence="1" type="ORF">D0809_11200</name>
</gene>
<evidence type="ECO:0000313" key="1">
    <source>
        <dbReference type="EMBL" id="TEB44316.1"/>
    </source>
</evidence>
<proteinExistence type="predicted"/>
<comment type="caution">
    <text evidence="1">The sequence shown here is derived from an EMBL/GenBank/DDBJ whole genome shotgun (WGS) entry which is preliminary data.</text>
</comment>
<dbReference type="Proteomes" id="UP000298340">
    <property type="component" value="Unassembled WGS sequence"/>
</dbReference>
<dbReference type="EMBL" id="QWDN01000003">
    <property type="protein sequence ID" value="TEB44316.1"/>
    <property type="molecule type" value="Genomic_DNA"/>
</dbReference>
<dbReference type="SMART" id="SM00710">
    <property type="entry name" value="PbH1"/>
    <property type="match status" value="12"/>
</dbReference>
<accession>A0A4Y7UD53</accession>